<name>A0A0A8X0E8_MESS1</name>
<dbReference type="Proteomes" id="UP000031014">
    <property type="component" value="Unassembled WGS sequence"/>
</dbReference>
<proteinExistence type="predicted"/>
<protein>
    <submittedName>
        <fullName evidence="1">Uncharacterized protein</fullName>
    </submittedName>
</protein>
<dbReference type="STRING" id="1321606.SAMD00020551_0859"/>
<accession>A0A0A8X0E8</accession>
<dbReference type="EMBL" id="BASE01000017">
    <property type="protein sequence ID" value="GAM12724.1"/>
    <property type="molecule type" value="Genomic_DNA"/>
</dbReference>
<sequence length="42" mass="5016">MKAEKLSRKVRNRFGSGSRKSVNKIIFFQVLKPIINLHTRWM</sequence>
<keyword evidence="2" id="KW-1185">Reference proteome</keyword>
<evidence type="ECO:0000313" key="1">
    <source>
        <dbReference type="EMBL" id="GAM12724.1"/>
    </source>
</evidence>
<organism evidence="1 2">
    <name type="scientific">Mesobacillus selenatarsenatis (strain DSM 18680 / JCM 14380 / FERM P-15431 / SF-1)</name>
    <dbReference type="NCBI Taxonomy" id="1321606"/>
    <lineage>
        <taxon>Bacteria</taxon>
        <taxon>Bacillati</taxon>
        <taxon>Bacillota</taxon>
        <taxon>Bacilli</taxon>
        <taxon>Bacillales</taxon>
        <taxon>Bacillaceae</taxon>
        <taxon>Mesobacillus</taxon>
    </lineage>
</organism>
<reference evidence="1 2" key="1">
    <citation type="submission" date="2013-06" db="EMBL/GenBank/DDBJ databases">
        <title>Whole genome shotgun sequence of Bacillus selenatarsenatis SF-1.</title>
        <authorList>
            <person name="Kuroda M."/>
            <person name="Sei K."/>
            <person name="Yamashita M."/>
            <person name="Ike M."/>
        </authorList>
    </citation>
    <scope>NUCLEOTIDE SEQUENCE [LARGE SCALE GENOMIC DNA]</scope>
    <source>
        <strain evidence="1 2">SF-1</strain>
    </source>
</reference>
<gene>
    <name evidence="1" type="ORF">SAMD00020551_0859</name>
</gene>
<evidence type="ECO:0000313" key="2">
    <source>
        <dbReference type="Proteomes" id="UP000031014"/>
    </source>
</evidence>
<dbReference type="AlphaFoldDB" id="A0A0A8X0E8"/>
<comment type="caution">
    <text evidence="1">The sequence shown here is derived from an EMBL/GenBank/DDBJ whole genome shotgun (WGS) entry which is preliminary data.</text>
</comment>